<dbReference type="InterPro" id="IPR000914">
    <property type="entry name" value="SBP_5_dom"/>
</dbReference>
<comment type="similarity">
    <text evidence="2">Belongs to the bacterial solute-binding protein 5 family.</text>
</comment>
<proteinExistence type="inferred from homology"/>
<dbReference type="CDD" id="cd08497">
    <property type="entry name" value="MbnE-like"/>
    <property type="match status" value="1"/>
</dbReference>
<evidence type="ECO:0000256" key="1">
    <source>
        <dbReference type="ARBA" id="ARBA00004418"/>
    </source>
</evidence>
<dbReference type="InterPro" id="IPR030678">
    <property type="entry name" value="Peptide/Ni-bd"/>
</dbReference>
<dbReference type="PROSITE" id="PS51318">
    <property type="entry name" value="TAT"/>
    <property type="match status" value="1"/>
</dbReference>
<name>A0A4Q2U9B6_9HYPH</name>
<dbReference type="Gene3D" id="3.40.190.10">
    <property type="entry name" value="Periplasmic binding protein-like II"/>
    <property type="match status" value="1"/>
</dbReference>
<dbReference type="EMBL" id="QYBB01000002">
    <property type="protein sequence ID" value="RYC33399.1"/>
    <property type="molecule type" value="Genomic_DNA"/>
</dbReference>
<dbReference type="AlphaFoldDB" id="A0A4Q2U9B6"/>
<dbReference type="Pfam" id="PF00496">
    <property type="entry name" value="SBP_bac_5"/>
    <property type="match status" value="1"/>
</dbReference>
<dbReference type="RefSeq" id="WP_129223252.1">
    <property type="nucleotide sequence ID" value="NZ_QYBB01000002.1"/>
</dbReference>
<keyword evidence="7" id="KW-1185">Reference proteome</keyword>
<dbReference type="GO" id="GO:1904680">
    <property type="term" value="F:peptide transmembrane transporter activity"/>
    <property type="evidence" value="ECO:0007669"/>
    <property type="project" value="TreeGrafter"/>
</dbReference>
<dbReference type="GO" id="GO:0042884">
    <property type="term" value="P:microcin transport"/>
    <property type="evidence" value="ECO:0007669"/>
    <property type="project" value="TreeGrafter"/>
</dbReference>
<keyword evidence="3 4" id="KW-0732">Signal</keyword>
<gene>
    <name evidence="6" type="ORF">D3273_02690</name>
</gene>
<protein>
    <submittedName>
        <fullName evidence="6">ABC transporter substrate-binding protein</fullName>
    </submittedName>
</protein>
<evidence type="ECO:0000313" key="6">
    <source>
        <dbReference type="EMBL" id="RYC33399.1"/>
    </source>
</evidence>
<dbReference type="InterPro" id="IPR006311">
    <property type="entry name" value="TAT_signal"/>
</dbReference>
<reference evidence="6 7" key="1">
    <citation type="submission" date="2018-12" db="EMBL/GenBank/DDBJ databases">
        <authorList>
            <person name="Grouzdev D.S."/>
            <person name="Krutkina M.S."/>
        </authorList>
    </citation>
    <scope>NUCLEOTIDE SEQUENCE [LARGE SCALE GENOMIC DNA]</scope>
    <source>
        <strain evidence="6 7">RmlP026</strain>
    </source>
</reference>
<evidence type="ECO:0000256" key="3">
    <source>
        <dbReference type="ARBA" id="ARBA00022729"/>
    </source>
</evidence>
<feature type="signal peptide" evidence="4">
    <location>
        <begin position="1"/>
        <end position="29"/>
    </location>
</feature>
<dbReference type="OrthoDB" id="9803988at2"/>
<dbReference type="PIRSF" id="PIRSF002741">
    <property type="entry name" value="MppA"/>
    <property type="match status" value="1"/>
</dbReference>
<comment type="caution">
    <text evidence="6">The sequence shown here is derived from an EMBL/GenBank/DDBJ whole genome shotgun (WGS) entry which is preliminary data.</text>
</comment>
<sequence length="634" mass="70026">MPTLTRRSALALGSTLAGAALARPWPALAAAEIPAAWPDRLPDGWTESHGLSAFGELNLPAGFEALPYVDPAAPKGGTIVLEPTTAGLNQNFTTFDTLNIYILRGDGAAGMGLVFDTLMTGTLDEPDALYGLVARSVRVSPDRLTYRFLLRPEARFHDGSKLTAADCAFSLDLLKAKGHPNLRTGLRHLASATALADDLLEVKLDPERTRETHLTVAGLPIFSKSYYTAHPFDQTTLDPPLGSSAYRVGIVDQGRTIAFDRVKDYWAKDLPINRGQANFDTIRYEYYRERQVGFEAFKSGATTFHEDATSINWAKGYDFPAVQDGRVQRRTVPTDGPVGIQGWWLNTRRDQFRDPRVRQALGYAFDFQWVDKNIMFGLYERTVSYFQNTPMAAVGLPLPGEIEILEPFRGRVPDSVFGPAVLPPVSDGSGQDRGLLAQANKLLLQAGCKRDGNVLRLPGGEPFHIEFLDFGGSLERHTQPLIKNLQLLGIDARFRVVDAAQYQSRLNDFDFDVITLNRGGDSTPGEGLRISYGSEAARTPGSQNFTGTADPVIDALIEMALHAGTRAELTTICRALDRVLRAQFYWIPMWNKPDHWLAYWDEFGWPAKAPKLDPGVLSTWWSDDAKAKQLKAKG</sequence>
<dbReference type="GO" id="GO:0043190">
    <property type="term" value="C:ATP-binding cassette (ABC) transporter complex"/>
    <property type="evidence" value="ECO:0007669"/>
    <property type="project" value="InterPro"/>
</dbReference>
<feature type="chain" id="PRO_5020237942" evidence="4">
    <location>
        <begin position="30"/>
        <end position="634"/>
    </location>
</feature>
<dbReference type="PANTHER" id="PTHR30290:SF64">
    <property type="entry name" value="ABC TRANSPORTER PERIPLASMIC BINDING PROTEIN"/>
    <property type="match status" value="1"/>
</dbReference>
<evidence type="ECO:0000313" key="7">
    <source>
        <dbReference type="Proteomes" id="UP000290759"/>
    </source>
</evidence>
<dbReference type="SUPFAM" id="SSF53850">
    <property type="entry name" value="Periplasmic binding protein-like II"/>
    <property type="match status" value="1"/>
</dbReference>
<evidence type="ECO:0000256" key="2">
    <source>
        <dbReference type="ARBA" id="ARBA00005695"/>
    </source>
</evidence>
<dbReference type="Proteomes" id="UP000290759">
    <property type="component" value="Unassembled WGS sequence"/>
</dbReference>
<dbReference type="PANTHER" id="PTHR30290">
    <property type="entry name" value="PERIPLASMIC BINDING COMPONENT OF ABC TRANSPORTER"/>
    <property type="match status" value="1"/>
</dbReference>
<dbReference type="InterPro" id="IPR039424">
    <property type="entry name" value="SBP_5"/>
</dbReference>
<feature type="domain" description="Solute-binding protein family 5" evidence="5">
    <location>
        <begin position="130"/>
        <end position="534"/>
    </location>
</feature>
<dbReference type="Gene3D" id="3.10.105.10">
    <property type="entry name" value="Dipeptide-binding Protein, Domain 3"/>
    <property type="match status" value="1"/>
</dbReference>
<comment type="subcellular location">
    <subcellularLocation>
        <location evidence="1">Periplasm</location>
    </subcellularLocation>
</comment>
<dbReference type="GO" id="GO:0015833">
    <property type="term" value="P:peptide transport"/>
    <property type="evidence" value="ECO:0007669"/>
    <property type="project" value="TreeGrafter"/>
</dbReference>
<reference evidence="6 7" key="2">
    <citation type="submission" date="2019-02" db="EMBL/GenBank/DDBJ databases">
        <title>'Lichenibacterium ramalinii' gen. nov. sp. nov., 'Lichenibacterium minor' gen. nov. sp. nov.</title>
        <authorList>
            <person name="Pankratov T."/>
        </authorList>
    </citation>
    <scope>NUCLEOTIDE SEQUENCE [LARGE SCALE GENOMIC DNA]</scope>
    <source>
        <strain evidence="6 7">RmlP026</strain>
    </source>
</reference>
<accession>A0A4Q2U9B6</accession>
<evidence type="ECO:0000256" key="4">
    <source>
        <dbReference type="SAM" id="SignalP"/>
    </source>
</evidence>
<evidence type="ECO:0000259" key="5">
    <source>
        <dbReference type="Pfam" id="PF00496"/>
    </source>
</evidence>
<organism evidence="6 7">
    <name type="scientific">Lichenibacterium minor</name>
    <dbReference type="NCBI Taxonomy" id="2316528"/>
    <lineage>
        <taxon>Bacteria</taxon>
        <taxon>Pseudomonadati</taxon>
        <taxon>Pseudomonadota</taxon>
        <taxon>Alphaproteobacteria</taxon>
        <taxon>Hyphomicrobiales</taxon>
        <taxon>Lichenihabitantaceae</taxon>
        <taxon>Lichenibacterium</taxon>
    </lineage>
</organism>
<dbReference type="GO" id="GO:0030288">
    <property type="term" value="C:outer membrane-bounded periplasmic space"/>
    <property type="evidence" value="ECO:0007669"/>
    <property type="project" value="TreeGrafter"/>
</dbReference>